<dbReference type="Proteomes" id="UP000250915">
    <property type="component" value="Unassembled WGS sequence"/>
</dbReference>
<sequence>MADETGRGADAARGREAELAEAARVPGAADRAVGPALRAAYQSALRGRQQLDAIGVDIETAVANQQGLALDTPAGAANFSRFLGAKTRDINRVVARTVADSQTGASALRSLAPSYQAVGYGPKPAEPPPPPVPFPPYQPKVWAACRLRGQDPGKVVRTFNRAPISAGFRSLPGGDSVLYCGNDKYGLLHIEKEHGDQWDQVANTRWPTAGNWRYLADYSIAQTLAYPERVEYNQTNDTFALYRKISSADGTYVFTTRVVISASDGKIITAFPQTRG</sequence>
<feature type="region of interest" description="Disordered" evidence="1">
    <location>
        <begin position="1"/>
        <end position="26"/>
    </location>
</feature>
<dbReference type="EMBL" id="QMEV01000013">
    <property type="protein sequence ID" value="RAV12849.1"/>
    <property type="molecule type" value="Genomic_DNA"/>
</dbReference>
<dbReference type="RefSeq" id="WP_112632648.1">
    <property type="nucleotide sequence ID" value="NZ_QMEV01000013.1"/>
</dbReference>
<protein>
    <recommendedName>
        <fullName evidence="4">DUF4226 domain-containing protein</fullName>
    </recommendedName>
</protein>
<dbReference type="InterPro" id="IPR019710">
    <property type="entry name" value="DUF4226"/>
</dbReference>
<evidence type="ECO:0000313" key="2">
    <source>
        <dbReference type="EMBL" id="RAV12849.1"/>
    </source>
</evidence>
<gene>
    <name evidence="2" type="ORF">DQP57_09010</name>
</gene>
<reference evidence="2 3" key="1">
    <citation type="submission" date="2018-06" db="EMBL/GenBank/DDBJ databases">
        <title>NTM in soil in Japan.</title>
        <authorList>
            <person name="Ohya K."/>
        </authorList>
    </citation>
    <scope>NUCLEOTIDE SEQUENCE [LARGE SCALE GENOMIC DNA]</scope>
    <source>
        <strain evidence="2 3">GF28</strain>
    </source>
</reference>
<evidence type="ECO:0000256" key="1">
    <source>
        <dbReference type="SAM" id="MobiDB-lite"/>
    </source>
</evidence>
<proteinExistence type="predicted"/>
<organism evidence="2 3">
    <name type="scientific">Mycobacterium colombiense</name>
    <dbReference type="NCBI Taxonomy" id="339268"/>
    <lineage>
        <taxon>Bacteria</taxon>
        <taxon>Bacillati</taxon>
        <taxon>Actinomycetota</taxon>
        <taxon>Actinomycetes</taxon>
        <taxon>Mycobacteriales</taxon>
        <taxon>Mycobacteriaceae</taxon>
        <taxon>Mycobacterium</taxon>
        <taxon>Mycobacterium avium complex (MAC)</taxon>
    </lineage>
</organism>
<name>A0A329LYF3_9MYCO</name>
<dbReference type="AlphaFoldDB" id="A0A329LYF3"/>
<evidence type="ECO:0000313" key="3">
    <source>
        <dbReference type="Proteomes" id="UP000250915"/>
    </source>
</evidence>
<dbReference type="Pfam" id="PF10774">
    <property type="entry name" value="DUF4226"/>
    <property type="match status" value="1"/>
</dbReference>
<feature type="compositionally biased region" description="Basic and acidic residues" evidence="1">
    <location>
        <begin position="1"/>
        <end position="18"/>
    </location>
</feature>
<comment type="caution">
    <text evidence="2">The sequence shown here is derived from an EMBL/GenBank/DDBJ whole genome shotgun (WGS) entry which is preliminary data.</text>
</comment>
<evidence type="ECO:0008006" key="4">
    <source>
        <dbReference type="Google" id="ProtNLM"/>
    </source>
</evidence>
<dbReference type="OrthoDB" id="5144412at2"/>
<accession>A0A329LYF3</accession>